<dbReference type="Gene3D" id="3.30.420.10">
    <property type="entry name" value="Ribonuclease H-like superfamily/Ribonuclease H"/>
    <property type="match status" value="1"/>
</dbReference>
<keyword evidence="3" id="KW-1185">Reference proteome</keyword>
<dbReference type="Proteomes" id="UP000718564">
    <property type="component" value="Unassembled WGS sequence"/>
</dbReference>
<dbReference type="SMART" id="SM00479">
    <property type="entry name" value="EXOIII"/>
    <property type="match status" value="1"/>
</dbReference>
<sequence length="806" mass="93772">MDFVVLDTEGNPELSELAIVDSQGRVIYEAFSKNHPNNTSNVPNLKSLKTLLTEFLTIVQGKKIVCHYAEHDLKVLQSSFRSAGLKLPNLEFECTWNKAKNYWLDLESYSLEYLSKYLNLRVNNRYFIKGLAHAARYDAEFTYHLYRKLMNEQLKEQPNPFSGSRVDTPFQNHPDYLDTYHKEFITLESILKDIKLDSNRQSKGAVVIGEPGSGKTHLMMRLAQARLSSNRLLFIRQPNHPKSVLYHIYSRILESLVERVGTFTQLDYLIVNSFHKIVATFPNLTNKDQDILKALKDKNIDALGGEGTLRKREYWQHIEKRFNEWWVSYYSAGGFAPSILKGIIKYCSYTDSKRKEIVTRWLAANILSTEEAEYVGLPNWGEDLSQEAFSLEAISVLGKLSILDEPLIIIFDQLEGLGLPHNREILLNFGETIKEIFTHVPNSLIILNMFPERWEQFQNSFDNSIIGRVSQYQIFLQRPDETELKAILEVKLKTLNVPLEQIFFPEDLEDILEQKSIRAVLNRAADYYNYRVRQIPLPAIRENVRKLDEEEKLIIQLRVVQQQQQILTEVFLNIIEEMQKPGSVDMRELRKKLVPDVKTQEQQIEEYVVEYLTRQKASLEQQYVNIPIISDSDDIGKLKTIAEAFNHLKPIKLTLYRLGKRVLPEHIVIETDHENYVIAFLQIPPNTTSFTSRIGNFNELVSSHPQDRFGLFRDERLTKIKGQVAQERVEQLKNSPNGNFGLFTKEDRIHLELTYKLIIDVQNKDLDVDLESALKVFITNEQWYHWLFSIFGFTKPKPSAQTEKYI</sequence>
<dbReference type="Gene3D" id="3.40.50.300">
    <property type="entry name" value="P-loop containing nucleotide triphosphate hydrolases"/>
    <property type="match status" value="1"/>
</dbReference>
<evidence type="ECO:0000313" key="2">
    <source>
        <dbReference type="EMBL" id="NMG20094.1"/>
    </source>
</evidence>
<evidence type="ECO:0000313" key="3">
    <source>
        <dbReference type="Proteomes" id="UP000718564"/>
    </source>
</evidence>
<reference evidence="2 3" key="1">
    <citation type="submission" date="2018-06" db="EMBL/GenBank/DDBJ databases">
        <title>Comparative genomics of Brasilonema spp. strains.</title>
        <authorList>
            <person name="Alvarenga D.O."/>
            <person name="Fiore M.F."/>
            <person name="Varani A.M."/>
        </authorList>
    </citation>
    <scope>NUCLEOTIDE SEQUENCE [LARGE SCALE GENOMIC DNA]</scope>
    <source>
        <strain evidence="2 3">SPC951</strain>
    </source>
</reference>
<keyword evidence="2" id="KW-0540">Nuclease</keyword>
<dbReference type="InterPro" id="IPR036397">
    <property type="entry name" value="RNaseH_sf"/>
</dbReference>
<dbReference type="EMBL" id="QMEB01000075">
    <property type="protein sequence ID" value="NMG20094.1"/>
    <property type="molecule type" value="Genomic_DNA"/>
</dbReference>
<feature type="domain" description="Exonuclease" evidence="1">
    <location>
        <begin position="2"/>
        <end position="155"/>
    </location>
</feature>
<dbReference type="InterPro" id="IPR027417">
    <property type="entry name" value="P-loop_NTPase"/>
</dbReference>
<proteinExistence type="predicted"/>
<dbReference type="InterPro" id="IPR012337">
    <property type="entry name" value="RNaseH-like_sf"/>
</dbReference>
<evidence type="ECO:0000259" key="1">
    <source>
        <dbReference type="SMART" id="SM00479"/>
    </source>
</evidence>
<comment type="caution">
    <text evidence="2">The sequence shown here is derived from an EMBL/GenBank/DDBJ whole genome shotgun (WGS) entry which is preliminary data.</text>
</comment>
<dbReference type="SUPFAM" id="SSF53098">
    <property type="entry name" value="Ribonuclease H-like"/>
    <property type="match status" value="1"/>
</dbReference>
<dbReference type="GO" id="GO:0004527">
    <property type="term" value="F:exonuclease activity"/>
    <property type="evidence" value="ECO:0007669"/>
    <property type="project" value="UniProtKB-KW"/>
</dbReference>
<gene>
    <name evidence="2" type="ORF">DP116_11740</name>
</gene>
<dbReference type="InterPro" id="IPR013520">
    <property type="entry name" value="Ribonucl_H"/>
</dbReference>
<protein>
    <submittedName>
        <fullName evidence="2">Exonuclease</fullName>
    </submittedName>
</protein>
<accession>A0ABX1P6U4</accession>
<keyword evidence="2" id="KW-0378">Hydrolase</keyword>
<dbReference type="SUPFAM" id="SSF52540">
    <property type="entry name" value="P-loop containing nucleoside triphosphate hydrolases"/>
    <property type="match status" value="2"/>
</dbReference>
<dbReference type="RefSeq" id="WP_169155352.1">
    <property type="nucleotide sequence ID" value="NZ_CAWPJE010000053.1"/>
</dbReference>
<organism evidence="2 3">
    <name type="scientific">Brasilonema bromeliae SPC951</name>
    <dbReference type="NCBI Taxonomy" id="385972"/>
    <lineage>
        <taxon>Bacteria</taxon>
        <taxon>Bacillati</taxon>
        <taxon>Cyanobacteriota</taxon>
        <taxon>Cyanophyceae</taxon>
        <taxon>Nostocales</taxon>
        <taxon>Scytonemataceae</taxon>
        <taxon>Brasilonema</taxon>
        <taxon>Bromeliae group (in: Brasilonema)</taxon>
    </lineage>
</organism>
<keyword evidence="2" id="KW-0269">Exonuclease</keyword>
<name>A0ABX1P6U4_9CYAN</name>